<accession>A0AA45HJH3</accession>
<reference evidence="1 2" key="1">
    <citation type="submission" date="2018-05" db="EMBL/GenBank/DDBJ databases">
        <title>Genomic Encyclopedia of Type Strains, Phase IV (KMG-IV): sequencing the most valuable type-strain genomes for metagenomic binning, comparative biology and taxonomic classification.</title>
        <authorList>
            <person name="Goeker M."/>
        </authorList>
    </citation>
    <scope>NUCLEOTIDE SEQUENCE [LARGE SCALE GENOMIC DNA]</scope>
    <source>
        <strain evidence="1 2">DSM 24906</strain>
    </source>
</reference>
<gene>
    <name evidence="1" type="ORF">C7380_102135</name>
</gene>
<organism evidence="1 2">
    <name type="scientific">Oceanotoga teriensis</name>
    <dbReference type="NCBI Taxonomy" id="515440"/>
    <lineage>
        <taxon>Bacteria</taxon>
        <taxon>Thermotogati</taxon>
        <taxon>Thermotogota</taxon>
        <taxon>Thermotogae</taxon>
        <taxon>Petrotogales</taxon>
        <taxon>Petrotogaceae</taxon>
        <taxon>Oceanotoga</taxon>
    </lineage>
</organism>
<name>A0AA45HJH3_9BACT</name>
<dbReference type="AlphaFoldDB" id="A0AA45HJH3"/>
<sequence length="73" mass="8835">MIKFKNLFKSKKKNFSIDDSSNFNQLLDEEPELGEKIAVFYRGIRQYDISKIQIQFEKNPKRNEMKIKIPFNY</sequence>
<dbReference type="EMBL" id="QGGI01000002">
    <property type="protein sequence ID" value="PWJ96221.1"/>
    <property type="molecule type" value="Genomic_DNA"/>
</dbReference>
<dbReference type="Proteomes" id="UP000245921">
    <property type="component" value="Unassembled WGS sequence"/>
</dbReference>
<comment type="caution">
    <text evidence="1">The sequence shown here is derived from an EMBL/GenBank/DDBJ whole genome shotgun (WGS) entry which is preliminary data.</text>
</comment>
<keyword evidence="2" id="KW-1185">Reference proteome</keyword>
<evidence type="ECO:0000313" key="2">
    <source>
        <dbReference type="Proteomes" id="UP000245921"/>
    </source>
</evidence>
<protein>
    <submittedName>
        <fullName evidence="1">Uncharacterized protein</fullName>
    </submittedName>
</protein>
<dbReference type="RefSeq" id="WP_109603841.1">
    <property type="nucleotide sequence ID" value="NZ_JAMHJO010000001.1"/>
</dbReference>
<proteinExistence type="predicted"/>
<evidence type="ECO:0000313" key="1">
    <source>
        <dbReference type="EMBL" id="PWJ96221.1"/>
    </source>
</evidence>